<accession>A0A084A803</accession>
<dbReference type="Gene3D" id="3.20.20.80">
    <property type="entry name" value="Glycosidases"/>
    <property type="match status" value="1"/>
</dbReference>
<evidence type="ECO:0000259" key="3">
    <source>
        <dbReference type="SMART" id="SM00642"/>
    </source>
</evidence>
<evidence type="ECO:0000256" key="2">
    <source>
        <dbReference type="ARBA" id="ARBA00023295"/>
    </source>
</evidence>
<sequence>MYYYNPWNLDYKQPFGAAKVGQAILLKFDANQTQVEVKCIIRRDFGKRYEFLMSRDESGFFTVTIPFDENAGLYFYYFEILEGSDWEQNKRFYGSSGIGGEGLLYTNENDIKPYQLTVFEKEDKAPAWYRDAVFYQIFPDRFHNGNENGQVSHPKPNSFIYGTKSDTPFYVKEENGDIARWDFFGGNLRGIINKISYLKELGINAIYLNPVFSGTSNHRYDTNDYLKIDSMLGTQEDFQELINLLHQEQMHLVLDGVFSHVGKNSLYFNINGDYGDDEGAAKNPDSPYFDWFKFENYPFDYKSWWGIKDLPEIDKDNESFRDFIYGRKNSVLSKWNDLGIDGWRLDVADELPDSFIKGIRENLDRYSEKILIGEIWEDASNKISYGTRRKYILGGSLQACMNYPFRDLIINLLNGNRSCQDVAHQLMTLQENYPKDIFYNNLNNLGTHDTERILTMVGKENLPLAVSLLFVLPGIPCIYYGDEAGLSGGKDPENRKYFPWDDISPEIYDYYKSWTKKRLLENSLKEGEFSSFYSDRLLGILRYTDSEVFVEVINPSEDEIKIDYSEITFLQKFDFMPKLKDLLTEQVISGKSNIDLKIER</sequence>
<dbReference type="SUPFAM" id="SSF51445">
    <property type="entry name" value="(Trans)glycosidases"/>
    <property type="match status" value="1"/>
</dbReference>
<dbReference type="InterPro" id="IPR017853">
    <property type="entry name" value="GH"/>
</dbReference>
<dbReference type="Proteomes" id="UP000028401">
    <property type="component" value="Unassembled WGS sequence"/>
</dbReference>
<dbReference type="CDD" id="cd11338">
    <property type="entry name" value="AmyAc_CMD"/>
    <property type="match status" value="1"/>
</dbReference>
<feature type="domain" description="Glycosyl hydrolase family 13 catalytic" evidence="3">
    <location>
        <begin position="136"/>
        <end position="518"/>
    </location>
</feature>
<organism evidence="4 5">
    <name type="scientific">Lactococcus cremoris subsp. cremoris GE214</name>
    <dbReference type="NCBI Taxonomy" id="1415168"/>
    <lineage>
        <taxon>Bacteria</taxon>
        <taxon>Bacillati</taxon>
        <taxon>Bacillota</taxon>
        <taxon>Bacilli</taxon>
        <taxon>Lactobacillales</taxon>
        <taxon>Streptococcaceae</taxon>
        <taxon>Lactococcus</taxon>
        <taxon>Lactococcus cremoris subsp. cremoris</taxon>
    </lineage>
</organism>
<comment type="caution">
    <text evidence="4">The sequence shown here is derived from an EMBL/GenBank/DDBJ whole genome shotgun (WGS) entry which is preliminary data.</text>
</comment>
<dbReference type="EMBL" id="AZSI01000161">
    <property type="protein sequence ID" value="KEY61432.1"/>
    <property type="molecule type" value="Genomic_DNA"/>
</dbReference>
<reference evidence="4 5" key="1">
    <citation type="submission" date="2014-06" db="EMBL/GenBank/DDBJ databases">
        <title>Draft genome sequence of the putrescine producing strain Lactococcus lactis subsp cremoris GE214.</title>
        <authorList>
            <person name="Ladero V."/>
            <person name="Linares D.M."/>
            <person name="del Rio B."/>
            <person name="Mayo B."/>
            <person name="Martin M.C."/>
            <person name="Fernandez M."/>
            <person name="Alvarez M.A."/>
        </authorList>
    </citation>
    <scope>NUCLEOTIDE SEQUENCE [LARGE SCALE GENOMIC DNA]</scope>
    <source>
        <strain evidence="4 5">GE214</strain>
    </source>
</reference>
<evidence type="ECO:0000313" key="4">
    <source>
        <dbReference type="EMBL" id="KEY61432.1"/>
    </source>
</evidence>
<dbReference type="InterPro" id="IPR045857">
    <property type="entry name" value="O16G_dom_2"/>
</dbReference>
<keyword evidence="2" id="KW-0326">Glycosidase</keyword>
<dbReference type="SMART" id="SM00642">
    <property type="entry name" value="Aamy"/>
    <property type="match status" value="1"/>
</dbReference>
<dbReference type="PANTHER" id="PTHR10357">
    <property type="entry name" value="ALPHA-AMYLASE FAMILY MEMBER"/>
    <property type="match status" value="1"/>
</dbReference>
<dbReference type="AlphaFoldDB" id="A0A084A803"/>
<dbReference type="InterPro" id="IPR006047">
    <property type="entry name" value="GH13_cat_dom"/>
</dbReference>
<protein>
    <submittedName>
        <fullName evidence="4">Amylopullulanase</fullName>
    </submittedName>
</protein>
<gene>
    <name evidence="4" type="ORF">U725_02314</name>
</gene>
<dbReference type="Gene3D" id="3.90.400.10">
    <property type="entry name" value="Oligo-1,6-glucosidase, Domain 2"/>
    <property type="match status" value="1"/>
</dbReference>
<dbReference type="PATRIC" id="fig|1415168.3.peg.2375"/>
<dbReference type="GO" id="GO:0005975">
    <property type="term" value="P:carbohydrate metabolic process"/>
    <property type="evidence" value="ECO:0007669"/>
    <property type="project" value="InterPro"/>
</dbReference>
<keyword evidence="1" id="KW-0378">Hydrolase</keyword>
<evidence type="ECO:0000256" key="1">
    <source>
        <dbReference type="ARBA" id="ARBA00022801"/>
    </source>
</evidence>
<dbReference type="PANTHER" id="PTHR10357:SF210">
    <property type="entry name" value="MALTODEXTRIN GLUCOSIDASE"/>
    <property type="match status" value="1"/>
</dbReference>
<name>A0A084A803_LACLC</name>
<dbReference type="GO" id="GO:0016798">
    <property type="term" value="F:hydrolase activity, acting on glycosyl bonds"/>
    <property type="evidence" value="ECO:0007669"/>
    <property type="project" value="UniProtKB-KW"/>
</dbReference>
<proteinExistence type="predicted"/>
<dbReference type="RefSeq" id="WP_042748820.1">
    <property type="nucleotide sequence ID" value="NZ_AZSI01000161.1"/>
</dbReference>
<dbReference type="Pfam" id="PF00128">
    <property type="entry name" value="Alpha-amylase"/>
    <property type="match status" value="1"/>
</dbReference>
<evidence type="ECO:0000313" key="5">
    <source>
        <dbReference type="Proteomes" id="UP000028401"/>
    </source>
</evidence>